<dbReference type="Pfam" id="PF13585">
    <property type="entry name" value="CHU_C"/>
    <property type="match status" value="1"/>
</dbReference>
<name>A0ABP8CBG7_9FLAO</name>
<gene>
    <name evidence="2" type="ORF">GCM10022291_23130</name>
</gene>
<evidence type="ECO:0000259" key="1">
    <source>
        <dbReference type="Pfam" id="PF19081"/>
    </source>
</evidence>
<accession>A0ABP8CBG7</accession>
<proteinExistence type="predicted"/>
<dbReference type="Pfam" id="PF19081">
    <property type="entry name" value="Ig_7"/>
    <property type="match status" value="1"/>
</dbReference>
<protein>
    <recommendedName>
        <fullName evidence="1">Ig-like domain-containing protein</fullName>
    </recommendedName>
</protein>
<dbReference type="NCBIfam" id="TIGR04131">
    <property type="entry name" value="Bac_Flav_CTERM"/>
    <property type="match status" value="1"/>
</dbReference>
<comment type="caution">
    <text evidence="2">The sequence shown here is derived from an EMBL/GenBank/DDBJ whole genome shotgun (WGS) entry which is preliminary data.</text>
</comment>
<dbReference type="EMBL" id="BAABCA010000004">
    <property type="protein sequence ID" value="GAA4237105.1"/>
    <property type="molecule type" value="Genomic_DNA"/>
</dbReference>
<reference evidence="3" key="1">
    <citation type="journal article" date="2019" name="Int. J. Syst. Evol. Microbiol.">
        <title>The Global Catalogue of Microorganisms (GCM) 10K type strain sequencing project: providing services to taxonomists for standard genome sequencing and annotation.</title>
        <authorList>
            <consortium name="The Broad Institute Genomics Platform"/>
            <consortium name="The Broad Institute Genome Sequencing Center for Infectious Disease"/>
            <person name="Wu L."/>
            <person name="Ma J."/>
        </authorList>
    </citation>
    <scope>NUCLEOTIDE SEQUENCE [LARGE SCALE GENOMIC DNA]</scope>
    <source>
        <strain evidence="3">JCM 17630</strain>
    </source>
</reference>
<evidence type="ECO:0000313" key="3">
    <source>
        <dbReference type="Proteomes" id="UP001501496"/>
    </source>
</evidence>
<keyword evidence="3" id="KW-1185">Reference proteome</keyword>
<evidence type="ECO:0000313" key="2">
    <source>
        <dbReference type="EMBL" id="GAA4237105.1"/>
    </source>
</evidence>
<sequence>MTTIDGDLDGTPDGIINLYDQYNAIPGVVPISPSDGAWFDPKYRFAIDDATGNLFLWDLKDASESIDTYRFQLIDPSSSCANNVRIELDVVLGPFEGNPLPPAGANDANITVCQAILKDFDLFQVFESQPSPHKNGVWQYIGNLGDDSNFKGLTPDGKFDAEIPYVPFGDLIEFDVFEFTYTVSGITPCSGSKVSRFKVEVIRDVLSGEASTFDICESDVLSGLWDVDINLRDDRFLVNEDEEGTWSTSGDATGQISNPLDSTINLKEVFDYLKANNPKYGCAEFKYKYTVEARSTLTDCPDKESEIIFRFYETIKPFEQETPLDICLDGNQPNTINLYDEITFTTENGIVYNYPENDTCVSWSFVSGPSDLRSITSPHLMDITNVTRADAGEYVFRYNVSASCNSCPDGGTSTCLSRSTLVTVNLNATLYAGEDTLGLEFCETDTAITGPLDLFTLLTANGIDNPIYKGTRGSWVDGTTGKVITNPITLPEINNQQTFDFLYSTTSPNGCFDRASLSFTVYEAYQSGVGSNIDVCTNNTSFNLFDVLTGNPNTTGTWSGPNGYATTDYNVIFDPSTFDEGQYTYTVPDNSLCVGNQASIIVTLFQSPNPGSDMLASVCKSDLQIDLTNYLDSNADSGGVFIDSDNTNLLSGNNLDVSQLSAGTYNFQYEIQGNASCNLATSQISITVEEVNPPLASNQIFCASDGATVSNLTASNGVSFNWYEDESTTTVLPFSTVLIDDKDYFVSAVDANGCESSRVAITVSLLTVNHPDCDTCLKDGVSVNNDGENDVFDLCNLPVTFPNFEINIYNRYGTLVFKGNKNTSLFKGESNVSLTLGKVLPSGVYFYVFDPKDRKTEPIQGNFYLSR</sequence>
<dbReference type="InterPro" id="IPR026341">
    <property type="entry name" value="T9SS_type_B"/>
</dbReference>
<dbReference type="Proteomes" id="UP001501496">
    <property type="component" value="Unassembled WGS sequence"/>
</dbReference>
<feature type="domain" description="Ig-like" evidence="1">
    <location>
        <begin position="693"/>
        <end position="764"/>
    </location>
</feature>
<organism evidence="2 3">
    <name type="scientific">Postechiella marina</name>
    <dbReference type="NCBI Taxonomy" id="943941"/>
    <lineage>
        <taxon>Bacteria</taxon>
        <taxon>Pseudomonadati</taxon>
        <taxon>Bacteroidota</taxon>
        <taxon>Flavobacteriia</taxon>
        <taxon>Flavobacteriales</taxon>
        <taxon>Flavobacteriaceae</taxon>
        <taxon>Postechiella</taxon>
    </lineage>
</organism>
<dbReference type="InterPro" id="IPR044023">
    <property type="entry name" value="Ig_7"/>
</dbReference>